<organism evidence="1 2">
    <name type="scientific">Bacteroides acidifaciens</name>
    <dbReference type="NCBI Taxonomy" id="85831"/>
    <lineage>
        <taxon>Bacteria</taxon>
        <taxon>Pseudomonadati</taxon>
        <taxon>Bacteroidota</taxon>
        <taxon>Bacteroidia</taxon>
        <taxon>Bacteroidales</taxon>
        <taxon>Bacteroidaceae</taxon>
        <taxon>Bacteroides</taxon>
    </lineage>
</organism>
<comment type="caution">
    <text evidence="1">The sequence shown here is derived from an EMBL/GenBank/DDBJ whole genome shotgun (WGS) entry which is preliminary data.</text>
</comment>
<protein>
    <submittedName>
        <fullName evidence="1">Uncharacterized protein</fullName>
    </submittedName>
</protein>
<proteinExistence type="predicted"/>
<sequence length="180" mass="20366">MTMKHSIKLALLFVGIVLAGGIATLLLKDKSNPKDRAKEVAEKALLASVDRPETVKIHAVSTPDSVFGRDYITQEEKMAISVAMMKVNEKVMKETDGFENMDFEDKAMSSLMERQMSVMSVIRNLVFTESPDDQKPFSSWKVKIEYEAESTDGNPYRSEYWFILDKEAVCVVKSFEIPLL</sequence>
<evidence type="ECO:0000313" key="2">
    <source>
        <dbReference type="Proteomes" id="UP000267159"/>
    </source>
</evidence>
<dbReference type="AlphaFoldDB" id="A0A3L7Z4T8"/>
<evidence type="ECO:0000313" key="1">
    <source>
        <dbReference type="EMBL" id="RLT81438.1"/>
    </source>
</evidence>
<accession>A0A3L7Z4T8</accession>
<gene>
    <name evidence="1" type="ORF">D7Y07_03170</name>
</gene>
<reference evidence="1 2" key="1">
    <citation type="submission" date="2018-09" db="EMBL/GenBank/DDBJ databases">
        <title>Murine metabolic-syndrome-specific gut microbial biobank.</title>
        <authorList>
            <person name="Liu C."/>
        </authorList>
    </citation>
    <scope>NUCLEOTIDE SEQUENCE [LARGE SCALE GENOMIC DNA]</scope>
    <source>
        <strain evidence="1 2">0.1X-D8-26</strain>
    </source>
</reference>
<dbReference type="EMBL" id="RAZM01000005">
    <property type="protein sequence ID" value="RLT81438.1"/>
    <property type="molecule type" value="Genomic_DNA"/>
</dbReference>
<dbReference type="Proteomes" id="UP000267159">
    <property type="component" value="Unassembled WGS sequence"/>
</dbReference>
<name>A0A3L7Z4T8_9BACE</name>